<evidence type="ECO:0000313" key="2">
    <source>
        <dbReference type="EMBL" id="MBO1265929.1"/>
    </source>
</evidence>
<gene>
    <name evidence="2" type="ORF">J3A84_12895</name>
</gene>
<dbReference type="EMBL" id="JAFNJU010000010">
    <property type="protein sequence ID" value="MBO1265929.1"/>
    <property type="molecule type" value="Genomic_DNA"/>
</dbReference>
<comment type="caution">
    <text evidence="2">The sequence shown here is derived from an EMBL/GenBank/DDBJ whole genome shotgun (WGS) entry which is preliminary data.</text>
</comment>
<keyword evidence="1" id="KW-1133">Transmembrane helix</keyword>
<proteinExistence type="predicted"/>
<sequence length="153" mass="16570">MDMNKKDPRKISGERKGLYYIGMGMSAIGVVLFLSVFYYAFTGIGGSGMVEPDFGFMKNGFIGFILIGAGGFVMNLGAKGAAGSGLVLDPEKAREDLNPYTSAAGGMISDALKEVEVLKKSGEEKAEIRVRCRHCRELNEEDARYCKSCGKEM</sequence>
<evidence type="ECO:0000256" key="1">
    <source>
        <dbReference type="SAM" id="Phobius"/>
    </source>
</evidence>
<keyword evidence="1" id="KW-0472">Membrane</keyword>
<name>A0A939H810_9CLOT</name>
<reference evidence="2" key="1">
    <citation type="submission" date="2021-03" db="EMBL/GenBank/DDBJ databases">
        <title>Proteiniclasticum marinus sp. nov., isolated from tidal flat sediment.</title>
        <authorList>
            <person name="Namirimu T."/>
            <person name="Yang J.-A."/>
            <person name="Yang S.-H."/>
            <person name="Kim Y.-J."/>
            <person name="Kwon K.K."/>
        </authorList>
    </citation>
    <scope>NUCLEOTIDE SEQUENCE</scope>
    <source>
        <strain evidence="2">SCR006</strain>
    </source>
</reference>
<feature type="transmembrane region" description="Helical" evidence="1">
    <location>
        <begin position="61"/>
        <end position="78"/>
    </location>
</feature>
<dbReference type="RefSeq" id="WP_207600446.1">
    <property type="nucleotide sequence ID" value="NZ_JAFNJU010000010.1"/>
</dbReference>
<dbReference type="AlphaFoldDB" id="A0A939H810"/>
<protein>
    <submittedName>
        <fullName evidence="2">Zinc ribbon domain-containing protein</fullName>
    </submittedName>
</protein>
<evidence type="ECO:0000313" key="3">
    <source>
        <dbReference type="Proteomes" id="UP000664218"/>
    </source>
</evidence>
<organism evidence="2 3">
    <name type="scientific">Proteiniclasticum aestuarii</name>
    <dbReference type="NCBI Taxonomy" id="2817862"/>
    <lineage>
        <taxon>Bacteria</taxon>
        <taxon>Bacillati</taxon>
        <taxon>Bacillota</taxon>
        <taxon>Clostridia</taxon>
        <taxon>Eubacteriales</taxon>
        <taxon>Clostridiaceae</taxon>
        <taxon>Proteiniclasticum</taxon>
    </lineage>
</organism>
<accession>A0A939H810</accession>
<keyword evidence="3" id="KW-1185">Reference proteome</keyword>
<dbReference type="Proteomes" id="UP000664218">
    <property type="component" value="Unassembled WGS sequence"/>
</dbReference>
<feature type="transmembrane region" description="Helical" evidence="1">
    <location>
        <begin position="20"/>
        <end position="41"/>
    </location>
</feature>
<keyword evidence="1" id="KW-0812">Transmembrane</keyword>